<organism evidence="5 6">
    <name type="scientific">Ceriporiopsis subvermispora (strain B)</name>
    <name type="common">White-rot fungus</name>
    <name type="synonym">Gelatoporia subvermispora</name>
    <dbReference type="NCBI Taxonomy" id="914234"/>
    <lineage>
        <taxon>Eukaryota</taxon>
        <taxon>Fungi</taxon>
        <taxon>Dikarya</taxon>
        <taxon>Basidiomycota</taxon>
        <taxon>Agaricomycotina</taxon>
        <taxon>Agaricomycetes</taxon>
        <taxon>Polyporales</taxon>
        <taxon>Gelatoporiaceae</taxon>
        <taxon>Gelatoporia</taxon>
    </lineage>
</organism>
<dbReference type="HOGENOM" id="CLU_421490_0_0_1"/>
<name>M2PUY2_CERS8</name>
<dbReference type="STRING" id="914234.M2PUY2"/>
<keyword evidence="1" id="KW-0479">Metal-binding</keyword>
<dbReference type="PANTHER" id="PTHR46502:SF2">
    <property type="entry name" value="16 KDA PHLOEM PROTEIN 2"/>
    <property type="match status" value="1"/>
</dbReference>
<feature type="compositionally biased region" description="Low complexity" evidence="3">
    <location>
        <begin position="421"/>
        <end position="432"/>
    </location>
</feature>
<reference evidence="5 6" key="1">
    <citation type="journal article" date="2012" name="Proc. Natl. Acad. Sci. U.S.A.">
        <title>Comparative genomics of Ceriporiopsis subvermispora and Phanerochaete chrysosporium provide insight into selective ligninolysis.</title>
        <authorList>
            <person name="Fernandez-Fueyo E."/>
            <person name="Ruiz-Duenas F.J."/>
            <person name="Ferreira P."/>
            <person name="Floudas D."/>
            <person name="Hibbett D.S."/>
            <person name="Canessa P."/>
            <person name="Larrondo L.F."/>
            <person name="James T.Y."/>
            <person name="Seelenfreund D."/>
            <person name="Lobos S."/>
            <person name="Polanco R."/>
            <person name="Tello M."/>
            <person name="Honda Y."/>
            <person name="Watanabe T."/>
            <person name="Watanabe T."/>
            <person name="Ryu J.S."/>
            <person name="Kubicek C.P."/>
            <person name="Schmoll M."/>
            <person name="Gaskell J."/>
            <person name="Hammel K.E."/>
            <person name="St John F.J."/>
            <person name="Vanden Wymelenberg A."/>
            <person name="Sabat G."/>
            <person name="Splinter BonDurant S."/>
            <person name="Syed K."/>
            <person name="Yadav J.S."/>
            <person name="Doddapaneni H."/>
            <person name="Subramanian V."/>
            <person name="Lavin J.L."/>
            <person name="Oguiza J.A."/>
            <person name="Perez G."/>
            <person name="Pisabarro A.G."/>
            <person name="Ramirez L."/>
            <person name="Santoyo F."/>
            <person name="Master E."/>
            <person name="Coutinho P.M."/>
            <person name="Henrissat B."/>
            <person name="Lombard V."/>
            <person name="Magnuson J.K."/>
            <person name="Kuees U."/>
            <person name="Hori C."/>
            <person name="Igarashi K."/>
            <person name="Samejima M."/>
            <person name="Held B.W."/>
            <person name="Barry K.W."/>
            <person name="LaButti K.M."/>
            <person name="Lapidus A."/>
            <person name="Lindquist E.A."/>
            <person name="Lucas S.M."/>
            <person name="Riley R."/>
            <person name="Salamov A.A."/>
            <person name="Hoffmeister D."/>
            <person name="Schwenk D."/>
            <person name="Hadar Y."/>
            <person name="Yarden O."/>
            <person name="de Vries R.P."/>
            <person name="Wiebenga A."/>
            <person name="Stenlid J."/>
            <person name="Eastwood D."/>
            <person name="Grigoriev I.V."/>
            <person name="Berka R.M."/>
            <person name="Blanchette R.A."/>
            <person name="Kersten P."/>
            <person name="Martinez A.T."/>
            <person name="Vicuna R."/>
            <person name="Cullen D."/>
        </authorList>
    </citation>
    <scope>NUCLEOTIDE SEQUENCE [LARGE SCALE GENOMIC DNA]</scope>
    <source>
        <strain evidence="5 6">B</strain>
    </source>
</reference>
<evidence type="ECO:0000313" key="5">
    <source>
        <dbReference type="EMBL" id="EMD40574.1"/>
    </source>
</evidence>
<dbReference type="SMART" id="SM00239">
    <property type="entry name" value="C2"/>
    <property type="match status" value="1"/>
</dbReference>
<feature type="compositionally biased region" description="Polar residues" evidence="3">
    <location>
        <begin position="446"/>
        <end position="461"/>
    </location>
</feature>
<proteinExistence type="predicted"/>
<dbReference type="InterPro" id="IPR035892">
    <property type="entry name" value="C2_domain_sf"/>
</dbReference>
<dbReference type="GO" id="GO:0046872">
    <property type="term" value="F:metal ion binding"/>
    <property type="evidence" value="ECO:0007669"/>
    <property type="project" value="UniProtKB-KW"/>
</dbReference>
<dbReference type="Proteomes" id="UP000016930">
    <property type="component" value="Unassembled WGS sequence"/>
</dbReference>
<feature type="non-terminal residue" evidence="5">
    <location>
        <position position="568"/>
    </location>
</feature>
<dbReference type="SUPFAM" id="SSF49562">
    <property type="entry name" value="C2 domain (Calcium/lipid-binding domain, CaLB)"/>
    <property type="match status" value="1"/>
</dbReference>
<dbReference type="Gene3D" id="2.60.40.150">
    <property type="entry name" value="C2 domain"/>
    <property type="match status" value="1"/>
</dbReference>
<evidence type="ECO:0000313" key="6">
    <source>
        <dbReference type="Proteomes" id="UP000016930"/>
    </source>
</evidence>
<evidence type="ECO:0000259" key="4">
    <source>
        <dbReference type="PROSITE" id="PS50004"/>
    </source>
</evidence>
<feature type="region of interest" description="Disordered" evidence="3">
    <location>
        <begin position="273"/>
        <end position="568"/>
    </location>
</feature>
<dbReference type="OrthoDB" id="270970at2759"/>
<evidence type="ECO:0000256" key="2">
    <source>
        <dbReference type="ARBA" id="ARBA00022837"/>
    </source>
</evidence>
<protein>
    <recommendedName>
        <fullName evidence="4">C2 domain-containing protein</fullName>
    </recommendedName>
</protein>
<feature type="compositionally biased region" description="Pro residues" evidence="3">
    <location>
        <begin position="559"/>
        <end position="568"/>
    </location>
</feature>
<feature type="compositionally biased region" description="Low complexity" evidence="3">
    <location>
        <begin position="198"/>
        <end position="210"/>
    </location>
</feature>
<dbReference type="PANTHER" id="PTHR46502">
    <property type="entry name" value="C2 DOMAIN-CONTAINING"/>
    <property type="match status" value="1"/>
</dbReference>
<dbReference type="InterPro" id="IPR000008">
    <property type="entry name" value="C2_dom"/>
</dbReference>
<accession>M2PUY2</accession>
<dbReference type="PROSITE" id="PS50004">
    <property type="entry name" value="C2"/>
    <property type="match status" value="1"/>
</dbReference>
<evidence type="ECO:0000256" key="3">
    <source>
        <dbReference type="SAM" id="MobiDB-lite"/>
    </source>
</evidence>
<dbReference type="EMBL" id="KB445792">
    <property type="protein sequence ID" value="EMD40574.1"/>
    <property type="molecule type" value="Genomic_DNA"/>
</dbReference>
<feature type="compositionally biased region" description="Polar residues" evidence="3">
    <location>
        <begin position="273"/>
        <end position="309"/>
    </location>
</feature>
<keyword evidence="2" id="KW-0106">Calcium</keyword>
<feature type="compositionally biased region" description="Pro residues" evidence="3">
    <location>
        <begin position="498"/>
        <end position="507"/>
    </location>
</feature>
<gene>
    <name evidence="5" type="ORF">CERSUDRAFT_121295</name>
</gene>
<feature type="region of interest" description="Disordered" evidence="3">
    <location>
        <begin position="73"/>
        <end position="96"/>
    </location>
</feature>
<dbReference type="InterPro" id="IPR037791">
    <property type="entry name" value="C2_fungal_Inn1"/>
</dbReference>
<dbReference type="Pfam" id="PF00168">
    <property type="entry name" value="C2"/>
    <property type="match status" value="1"/>
</dbReference>
<feature type="compositionally biased region" description="Pro residues" evidence="3">
    <location>
        <begin position="524"/>
        <end position="535"/>
    </location>
</feature>
<keyword evidence="6" id="KW-1185">Reference proteome</keyword>
<feature type="region of interest" description="Disordered" evidence="3">
    <location>
        <begin position="162"/>
        <end position="230"/>
    </location>
</feature>
<feature type="domain" description="C2" evidence="4">
    <location>
        <begin position="1"/>
        <end position="139"/>
    </location>
</feature>
<dbReference type="CDD" id="cd08681">
    <property type="entry name" value="C2_fungal_Inn1p-like"/>
    <property type="match status" value="1"/>
</dbReference>
<sequence>MSITPRNIGTLIVVVLKARNLPNKRHIGKQDPYCTITHNGEKRRTKAIRRGGQHPEWDEEIRYTIYEDPDEELSRIANGDSPPPPPPKSSGKGVPPKIKGGHFMAIACYAEDPREPDLIGEGKVDLTEVLTKGETDEWFTLMHKDKYCGEVYLELTFWSNEPPPVKKVTPQPKASKQYGGPGSFVPLSDSPAHQEVNGGSVSSRLSSTGSSRDELRLENLPPSLRSSSSVGRLDLYVPPYESMRSHTSSVDNITNDFAELGVADQGHRRQSLPLQTLGHSPRPSTSMGFSSHLSLPSNTSQGQHLNTYSDGPVPYTYDRPVTPNASLSYPPGASVGQEPYQPQYESAQLPSPGHHSPARHPGPRYSIPPASSGFMPIPSPTPAPSGFLPLPTQSSQPSGFAPLPAQAPPPVGYGAPSVHQPIQSSSFSSLSPPTVPSGFGSAGVPPSTSYYQSIPQSSSGYNYAPYPPPMQSGFPQQAPPQASVPLQPHEIPMQSYGHPPPPPPSVPPQSHSASIEHHAGYSPPRNPIPPPPPLTETPAPIAGSRPLPKPQARRQTSLPVPPPGPPGP</sequence>
<dbReference type="AlphaFoldDB" id="M2PUY2"/>
<evidence type="ECO:0000256" key="1">
    <source>
        <dbReference type="ARBA" id="ARBA00022723"/>
    </source>
</evidence>